<dbReference type="AlphaFoldDB" id="A0A5B7GM57"/>
<evidence type="ECO:0000313" key="1">
    <source>
        <dbReference type="EMBL" id="MPC58679.1"/>
    </source>
</evidence>
<gene>
    <name evidence="1" type="ORF">E2C01_052686</name>
</gene>
<dbReference type="EMBL" id="VSRR010015896">
    <property type="protein sequence ID" value="MPC58679.1"/>
    <property type="molecule type" value="Genomic_DNA"/>
</dbReference>
<organism evidence="1 2">
    <name type="scientific">Portunus trituberculatus</name>
    <name type="common">Swimming crab</name>
    <name type="synonym">Neptunus trituberculatus</name>
    <dbReference type="NCBI Taxonomy" id="210409"/>
    <lineage>
        <taxon>Eukaryota</taxon>
        <taxon>Metazoa</taxon>
        <taxon>Ecdysozoa</taxon>
        <taxon>Arthropoda</taxon>
        <taxon>Crustacea</taxon>
        <taxon>Multicrustacea</taxon>
        <taxon>Malacostraca</taxon>
        <taxon>Eumalacostraca</taxon>
        <taxon>Eucarida</taxon>
        <taxon>Decapoda</taxon>
        <taxon>Pleocyemata</taxon>
        <taxon>Brachyura</taxon>
        <taxon>Eubrachyura</taxon>
        <taxon>Portunoidea</taxon>
        <taxon>Portunidae</taxon>
        <taxon>Portuninae</taxon>
        <taxon>Portunus</taxon>
    </lineage>
</organism>
<dbReference type="Proteomes" id="UP000324222">
    <property type="component" value="Unassembled WGS sequence"/>
</dbReference>
<reference evidence="1 2" key="1">
    <citation type="submission" date="2019-05" db="EMBL/GenBank/DDBJ databases">
        <title>Another draft genome of Portunus trituberculatus and its Hox gene families provides insights of decapod evolution.</title>
        <authorList>
            <person name="Jeong J.-H."/>
            <person name="Song I."/>
            <person name="Kim S."/>
            <person name="Choi T."/>
            <person name="Kim D."/>
            <person name="Ryu S."/>
            <person name="Kim W."/>
        </authorList>
    </citation>
    <scope>NUCLEOTIDE SEQUENCE [LARGE SCALE GENOMIC DNA]</scope>
    <source>
        <tissue evidence="1">Muscle</tissue>
    </source>
</reference>
<protein>
    <submittedName>
        <fullName evidence="1">Uncharacterized protein</fullName>
    </submittedName>
</protein>
<comment type="caution">
    <text evidence="1">The sequence shown here is derived from an EMBL/GenBank/DDBJ whole genome shotgun (WGS) entry which is preliminary data.</text>
</comment>
<keyword evidence="2" id="KW-1185">Reference proteome</keyword>
<accession>A0A5B7GM57</accession>
<sequence>MMETKAQQQQQQQQQQQRVAAVPHLLPLAYTRPTTPLLHTPCEGNTGYYFHIAWADVVVSVVSVGGRARRRESVSSSTLPEEVI</sequence>
<proteinExistence type="predicted"/>
<name>A0A5B7GM57_PORTR</name>
<evidence type="ECO:0000313" key="2">
    <source>
        <dbReference type="Proteomes" id="UP000324222"/>
    </source>
</evidence>